<feature type="repeat" description="WD" evidence="3">
    <location>
        <begin position="1106"/>
        <end position="1147"/>
    </location>
</feature>
<dbReference type="Pfam" id="PF23389">
    <property type="entry name" value="Beta-prop_WDR19_1st"/>
    <property type="match status" value="1"/>
</dbReference>
<dbReference type="GO" id="GO:0007166">
    <property type="term" value="P:cell surface receptor signaling pathway"/>
    <property type="evidence" value="ECO:0007669"/>
    <property type="project" value="InterPro"/>
</dbReference>
<dbReference type="Proteomes" id="UP001054857">
    <property type="component" value="Unassembled WGS sequence"/>
</dbReference>
<dbReference type="Gene3D" id="3.40.50.300">
    <property type="entry name" value="P-loop containing nucleotide triphosphate hydrolases"/>
    <property type="match status" value="1"/>
</dbReference>
<feature type="repeat" description="WD" evidence="3">
    <location>
        <begin position="1148"/>
        <end position="1189"/>
    </location>
</feature>
<feature type="repeat" description="WD" evidence="3">
    <location>
        <begin position="1366"/>
        <end position="1407"/>
    </location>
</feature>
<feature type="repeat" description="WD" evidence="3">
    <location>
        <begin position="1190"/>
        <end position="1231"/>
    </location>
</feature>
<evidence type="ECO:0000259" key="5">
    <source>
        <dbReference type="Pfam" id="PF24883"/>
    </source>
</evidence>
<dbReference type="Pfam" id="PF24883">
    <property type="entry name" value="NPHP3_N"/>
    <property type="match status" value="1"/>
</dbReference>
<dbReference type="InterPro" id="IPR027417">
    <property type="entry name" value="P-loop_NTPase"/>
</dbReference>
<proteinExistence type="predicted"/>
<feature type="domain" description="Nephrocystin 3-like N-terminal" evidence="5">
    <location>
        <begin position="438"/>
        <end position="629"/>
    </location>
</feature>
<dbReference type="InterPro" id="IPR001680">
    <property type="entry name" value="WD40_rpt"/>
</dbReference>
<keyword evidence="8" id="KW-1185">Reference proteome</keyword>
<reference evidence="7 8" key="1">
    <citation type="journal article" date="2021" name="Sci. Rep.">
        <title>Genome sequencing of the multicellular alga Astrephomene provides insights into convergent evolution of germ-soma differentiation.</title>
        <authorList>
            <person name="Yamashita S."/>
            <person name="Yamamoto K."/>
            <person name="Matsuzaki R."/>
            <person name="Suzuki S."/>
            <person name="Yamaguchi H."/>
            <person name="Hirooka S."/>
            <person name="Minakuchi Y."/>
            <person name="Miyagishima S."/>
            <person name="Kawachi M."/>
            <person name="Toyoda A."/>
            <person name="Nozaki H."/>
        </authorList>
    </citation>
    <scope>NUCLEOTIDE SEQUENCE [LARGE SCALE GENOMIC DNA]</scope>
    <source>
        <strain evidence="7 8">NIES-4017</strain>
    </source>
</reference>
<evidence type="ECO:0000256" key="1">
    <source>
        <dbReference type="ARBA" id="ARBA00022574"/>
    </source>
</evidence>
<feature type="repeat" description="WD" evidence="3">
    <location>
        <begin position="1232"/>
        <end position="1273"/>
    </location>
</feature>
<dbReference type="InterPro" id="IPR059179">
    <property type="entry name" value="MLKL-like_MCAfunc"/>
</dbReference>
<dbReference type="PANTHER" id="PTHR19879:SF9">
    <property type="entry name" value="TRANSCRIPTION INITIATION FACTOR TFIID SUBUNIT 5"/>
    <property type="match status" value="1"/>
</dbReference>
<evidence type="ECO:0000313" key="8">
    <source>
        <dbReference type="Proteomes" id="UP001054857"/>
    </source>
</evidence>
<feature type="repeat" description="WD" evidence="3">
    <location>
        <begin position="1575"/>
        <end position="1616"/>
    </location>
</feature>
<feature type="domain" description="WDR19 first beta-propeller" evidence="4">
    <location>
        <begin position="1376"/>
        <end position="1533"/>
    </location>
</feature>
<dbReference type="PROSITE" id="PS00678">
    <property type="entry name" value="WD_REPEATS_1"/>
    <property type="match status" value="8"/>
</dbReference>
<dbReference type="EMBL" id="BMAR01000022">
    <property type="protein sequence ID" value="GFR48187.1"/>
    <property type="molecule type" value="Genomic_DNA"/>
</dbReference>
<organism evidence="7 8">
    <name type="scientific">Astrephomene gubernaculifera</name>
    <dbReference type="NCBI Taxonomy" id="47775"/>
    <lineage>
        <taxon>Eukaryota</taxon>
        <taxon>Viridiplantae</taxon>
        <taxon>Chlorophyta</taxon>
        <taxon>core chlorophytes</taxon>
        <taxon>Chlorophyceae</taxon>
        <taxon>CS clade</taxon>
        <taxon>Chlamydomonadales</taxon>
        <taxon>Astrephomenaceae</taxon>
        <taxon>Astrephomene</taxon>
    </lineage>
</organism>
<dbReference type="PROSITE" id="PS50082">
    <property type="entry name" value="WD_REPEATS_2"/>
    <property type="match status" value="13"/>
</dbReference>
<evidence type="ECO:0000256" key="2">
    <source>
        <dbReference type="ARBA" id="ARBA00022737"/>
    </source>
</evidence>
<dbReference type="Pfam" id="PF25521">
    <property type="entry name" value="WHD_TANC1"/>
    <property type="match status" value="1"/>
</dbReference>
<dbReference type="SUPFAM" id="SSF52540">
    <property type="entry name" value="P-loop containing nucleoside triphosphate hydrolases"/>
    <property type="match status" value="1"/>
</dbReference>
<dbReference type="InterPro" id="IPR020472">
    <property type="entry name" value="WD40_PAC1"/>
</dbReference>
<dbReference type="SUPFAM" id="SSF50978">
    <property type="entry name" value="WD40 repeat-like"/>
    <property type="match status" value="2"/>
</dbReference>
<feature type="repeat" description="WD" evidence="3">
    <location>
        <begin position="1533"/>
        <end position="1574"/>
    </location>
</feature>
<evidence type="ECO:0000256" key="3">
    <source>
        <dbReference type="PROSITE-ProRule" id="PRU00221"/>
    </source>
</evidence>
<sequence length="1653" mass="177621">MGGCVCFLSWFGNKEPSARAATTNADTGGIAASRTSVTISPEDIQIREDVAQTAYTKAASGTGALITVMSIMPDPFGISPALSSALKLIQERANGAVTNTANCKKLLDTVLWTREVLKDAGVEEGAWAKVEKERRDLETAVQNAAAFLDKFGKSRFLTRLARASSDKDDFENHNTNVAQCTVRLTTTLAVKCCLSSPPAVTYDDGGSPALRAELCRLGGSEDVQEAMAVVVADPELLRQLKQHMRPEAQIQFTLLESALADLAEAARHVNLPDKLPRELRRFWHDHFNAVSVNFDAFFKVVVSTTKDRVPYLASAVKERAIKLLNLGACEVLNGPGCWEQPEWLLRQLLQGHIDLDGNGIAHTERYYGFYLRCCEWAALAGVSEPANLSSCIDLLCAHFDPKLLSAVDQEELRELKAVLKPFNFSSDVTNHLTRFLPGSRSWLFQAYTEWLAKDPKDPNYRALVLYGGPGLGKSTVAAALVSKHVFTKDADTGGGELVGSAVAGHYFCRHNDNNRKDPVLLMRTLAYQLATALPALRPHLMPPALSAKEVAELRDVETAYQRLLAGPLESVKDELAALTQPLVVVIDALDEMELAGSAGGGGAQNTLLRLIREHFVNLPPAVRFMLTTRPEPHITHALNMCFRPFIIEPDDPRHLEDLRQLIAHELGSRLVVQGVGAGGQAADTVGGIGEDVRKPTTKELGEAVDLLLDKSKGSFVYVARLMDGLNAKAHWSLADLAAFPEGLYATYTDFLQKHIGAPDSSTFVGVKRLLQLLLAAQEPLHVDMLAAAWNSSGLQVGGVRQQLRPSEAQQEVKQLLSKLGSLYMLRDNHMLVFHKSFHDFLSAPDLDGGASNFYWVDPLPGHALLGPVGVQLVSQQAAKAAGLLPTPSISALMLPAGSTSTNSTGTSSSKTAAKQWSASYSRQYTVRHLVQVLNQAEEDPEGADLACRLLEELLGDFDYVYEVFSSGVGHSVIRDLRALEHLSRTSKLFDALRWLSSWQHELKEAGSANGVVVTCLKCPIDTAVFRQAQAHYRVLSATQGLQSQWRLKCKLGAPRTWTAQHLKLTGHNGDIYSVAWGPDGRSLASGSEDKNIRLWDAASGECTAILQGHDTNVYSVAWSSDGRSLASGSEDTYIRLWDAANSECTATLQGHDGAISSVAWSPDGRLLASGSTDNTIRLWDAPSGECTATLLGHNGDAKSVAWSPDGQSLASGSSDSTIRLWDAASGECTATLQGHPSSIYSVAWSPDGRSLASGSWDNTIRLWDAASGECTAILQGHQNTIHCVTWSPDGRSLASGSRDKTIRMWDATSGLCTATLQGRDGVINSVAWSPDGRSLASGCNDYAVNSKTSFIRLWDAASIDSTAASLQGHDGAVYSVAWSPDGQSLASGSADNAIRLWDATSGECTAKLQTQGHGIGINIAWSPDGRSLASCSCDEPIRLWDAASGECTATLQGKDILRTAWSPDGRSLASGSIDSTIRLWDAACGECTAILQGHHNTITSIAWSPNGRSLASSSEDKTIRLWAAASGDCTATLQGHGKAINSTAWSPDGQLLASGSEDKTIRLWNAASGECTATLQGHDRAICSVAWSPDGRSLVSGSIDKTIRLWDAASGECTAILQGHDGAVYSVAWSPDGQSLASGSYDKTICIYSTRQV</sequence>
<dbReference type="SMART" id="SM00320">
    <property type="entry name" value="WD40"/>
    <property type="match status" value="14"/>
</dbReference>
<evidence type="ECO:0000259" key="6">
    <source>
        <dbReference type="Pfam" id="PF25521"/>
    </source>
</evidence>
<dbReference type="PROSITE" id="PS50294">
    <property type="entry name" value="WD_REPEATS_REGION"/>
    <property type="match status" value="12"/>
</dbReference>
<dbReference type="InterPro" id="IPR015943">
    <property type="entry name" value="WD40/YVTN_repeat-like_dom_sf"/>
</dbReference>
<dbReference type="Gene3D" id="1.20.930.20">
    <property type="entry name" value="Adaptor protein Cbl, N-terminal domain"/>
    <property type="match status" value="1"/>
</dbReference>
<dbReference type="CDD" id="cd21037">
    <property type="entry name" value="MLKL_NTD"/>
    <property type="match status" value="1"/>
</dbReference>
<feature type="repeat" description="WD" evidence="3">
    <location>
        <begin position="1449"/>
        <end position="1490"/>
    </location>
</feature>
<feature type="repeat" description="WD" evidence="3">
    <location>
        <begin position="1274"/>
        <end position="1315"/>
    </location>
</feature>
<dbReference type="InterPro" id="IPR019775">
    <property type="entry name" value="WD40_repeat_CS"/>
</dbReference>
<feature type="repeat" description="WD" evidence="3">
    <location>
        <begin position="1491"/>
        <end position="1532"/>
    </location>
</feature>
<evidence type="ECO:0000259" key="4">
    <source>
        <dbReference type="Pfam" id="PF23389"/>
    </source>
</evidence>
<feature type="repeat" description="WD" evidence="3">
    <location>
        <begin position="1419"/>
        <end position="1450"/>
    </location>
</feature>
<dbReference type="PRINTS" id="PR00320">
    <property type="entry name" value="GPROTEINBRPT"/>
</dbReference>
<dbReference type="InterPro" id="IPR036322">
    <property type="entry name" value="WD40_repeat_dom_sf"/>
</dbReference>
<feature type="domain" description="TANC1/2-like winged helix" evidence="6">
    <location>
        <begin position="760"/>
        <end position="866"/>
    </location>
</feature>
<dbReference type="Gene3D" id="2.130.10.10">
    <property type="entry name" value="YVTN repeat-like/Quinoprotein amine dehydrogenase"/>
    <property type="match status" value="7"/>
</dbReference>
<keyword evidence="1 3" id="KW-0853">WD repeat</keyword>
<dbReference type="InterPro" id="IPR036537">
    <property type="entry name" value="Adaptor_Cbl_N_dom_sf"/>
</dbReference>
<dbReference type="InterPro" id="IPR056884">
    <property type="entry name" value="NPHP3-like_N"/>
</dbReference>
<dbReference type="InterPro" id="IPR057855">
    <property type="entry name" value="Beta-prop_WDR19_1st"/>
</dbReference>
<comment type="caution">
    <text evidence="7">The sequence shown here is derived from an EMBL/GenBank/DDBJ whole genome shotgun (WGS) entry which is preliminary data.</text>
</comment>
<dbReference type="CDD" id="cd00200">
    <property type="entry name" value="WD40"/>
    <property type="match status" value="2"/>
</dbReference>
<accession>A0AAD3HPM6</accession>
<gene>
    <name evidence="7" type="ORF">Agub_g10039</name>
</gene>
<dbReference type="Pfam" id="PF00400">
    <property type="entry name" value="WD40"/>
    <property type="match status" value="9"/>
</dbReference>
<name>A0AAD3HPM6_9CHLO</name>
<dbReference type="PANTHER" id="PTHR19879">
    <property type="entry name" value="TRANSCRIPTION INITIATION FACTOR TFIID"/>
    <property type="match status" value="1"/>
</dbReference>
<feature type="repeat" description="WD" evidence="3">
    <location>
        <begin position="1064"/>
        <end position="1105"/>
    </location>
</feature>
<evidence type="ECO:0000313" key="7">
    <source>
        <dbReference type="EMBL" id="GFR48187.1"/>
    </source>
</evidence>
<dbReference type="InterPro" id="IPR058056">
    <property type="entry name" value="WH_TANC1/2"/>
</dbReference>
<protein>
    <submittedName>
        <fullName evidence="7">Uncharacterized protein</fullName>
    </submittedName>
</protein>
<keyword evidence="2" id="KW-0677">Repeat</keyword>
<feature type="repeat" description="WD" evidence="3">
    <location>
        <begin position="1617"/>
        <end position="1653"/>
    </location>
</feature>